<accession>X1INI7</accession>
<protein>
    <submittedName>
        <fullName evidence="1">Uncharacterized protein</fullName>
    </submittedName>
</protein>
<feature type="non-terminal residue" evidence="1">
    <location>
        <position position="160"/>
    </location>
</feature>
<feature type="non-terminal residue" evidence="1">
    <location>
        <position position="1"/>
    </location>
</feature>
<evidence type="ECO:0000313" key="1">
    <source>
        <dbReference type="EMBL" id="GAH83282.1"/>
    </source>
</evidence>
<dbReference type="AlphaFoldDB" id="X1INI7"/>
<name>X1INI7_9ZZZZ</name>
<organism evidence="1">
    <name type="scientific">marine sediment metagenome</name>
    <dbReference type="NCBI Taxonomy" id="412755"/>
    <lineage>
        <taxon>unclassified sequences</taxon>
        <taxon>metagenomes</taxon>
        <taxon>ecological metagenomes</taxon>
    </lineage>
</organism>
<reference evidence="1" key="1">
    <citation type="journal article" date="2014" name="Front. Microbiol.">
        <title>High frequency of phylogenetically diverse reductive dehalogenase-homologous genes in deep subseafloor sedimentary metagenomes.</title>
        <authorList>
            <person name="Kawai M."/>
            <person name="Futagami T."/>
            <person name="Toyoda A."/>
            <person name="Takaki Y."/>
            <person name="Nishi S."/>
            <person name="Hori S."/>
            <person name="Arai W."/>
            <person name="Tsubouchi T."/>
            <person name="Morono Y."/>
            <person name="Uchiyama I."/>
            <person name="Ito T."/>
            <person name="Fujiyama A."/>
            <person name="Inagaki F."/>
            <person name="Takami H."/>
        </authorList>
    </citation>
    <scope>NUCLEOTIDE SEQUENCE</scope>
    <source>
        <strain evidence="1">Expedition CK06-06</strain>
    </source>
</reference>
<proteinExistence type="predicted"/>
<dbReference type="EMBL" id="BARU01044976">
    <property type="protein sequence ID" value="GAH83282.1"/>
    <property type="molecule type" value="Genomic_DNA"/>
</dbReference>
<sequence length="160" mass="18269">LEKSKVDEYISIEDFTLGDHVVGNIVSCNITIHLWPIIKYLGETYLPAPHSYYFKAAKYIIDKILLNETTGLDLVISPQLQGVLTGVIVGNGLDFSNGGQFEFNATQQSVIFQADRTQDFSPTSIQLQSLLYKLNFHIDWAFEINFNKFLHKYFGQEDLR</sequence>
<comment type="caution">
    <text evidence="1">The sequence shown here is derived from an EMBL/GenBank/DDBJ whole genome shotgun (WGS) entry which is preliminary data.</text>
</comment>
<gene>
    <name evidence="1" type="ORF">S03H2_68413</name>
</gene>